<dbReference type="Gene3D" id="1.10.510.10">
    <property type="entry name" value="Transferase(Phosphotransferase) domain 1"/>
    <property type="match status" value="1"/>
</dbReference>
<organism evidence="4">
    <name type="scientific">Aureoumbra lagunensis</name>
    <dbReference type="NCBI Taxonomy" id="44058"/>
    <lineage>
        <taxon>Eukaryota</taxon>
        <taxon>Sar</taxon>
        <taxon>Stramenopiles</taxon>
        <taxon>Ochrophyta</taxon>
        <taxon>Pelagophyceae</taxon>
        <taxon>Pelagomonadales</taxon>
        <taxon>Aureoumbra</taxon>
    </lineage>
</organism>
<dbReference type="PROSITE" id="PS50011">
    <property type="entry name" value="PROTEIN_KINASE_DOM"/>
    <property type="match status" value="1"/>
</dbReference>
<keyword evidence="2" id="KW-0732">Signal</keyword>
<gene>
    <name evidence="4" type="ORF">ALAG00032_LOCUS11525</name>
</gene>
<evidence type="ECO:0000256" key="1">
    <source>
        <dbReference type="SAM" id="MobiDB-lite"/>
    </source>
</evidence>
<evidence type="ECO:0000259" key="3">
    <source>
        <dbReference type="PROSITE" id="PS50011"/>
    </source>
</evidence>
<feature type="compositionally biased region" description="Low complexity" evidence="1">
    <location>
        <begin position="606"/>
        <end position="616"/>
    </location>
</feature>
<accession>A0A7S3NMY6</accession>
<dbReference type="EMBL" id="HBIJ01017327">
    <property type="protein sequence ID" value="CAE0370746.1"/>
    <property type="molecule type" value="Transcribed_RNA"/>
</dbReference>
<feature type="region of interest" description="Disordered" evidence="1">
    <location>
        <begin position="345"/>
        <end position="365"/>
    </location>
</feature>
<feature type="compositionally biased region" description="Polar residues" evidence="1">
    <location>
        <begin position="535"/>
        <end position="549"/>
    </location>
</feature>
<dbReference type="InterPro" id="IPR011009">
    <property type="entry name" value="Kinase-like_dom_sf"/>
</dbReference>
<feature type="domain" description="Protein kinase" evidence="3">
    <location>
        <begin position="1"/>
        <end position="306"/>
    </location>
</feature>
<proteinExistence type="predicted"/>
<reference evidence="4" key="1">
    <citation type="submission" date="2021-01" db="EMBL/GenBank/DDBJ databases">
        <authorList>
            <person name="Corre E."/>
            <person name="Pelletier E."/>
            <person name="Niang G."/>
            <person name="Scheremetjew M."/>
            <person name="Finn R."/>
            <person name="Kale V."/>
            <person name="Holt S."/>
            <person name="Cochrane G."/>
            <person name="Meng A."/>
            <person name="Brown T."/>
            <person name="Cohen L."/>
        </authorList>
    </citation>
    <scope>NUCLEOTIDE SEQUENCE</scope>
    <source>
        <strain evidence="4">CCMP1510</strain>
    </source>
</reference>
<evidence type="ECO:0000313" key="4">
    <source>
        <dbReference type="EMBL" id="CAE0370746.1"/>
    </source>
</evidence>
<feature type="signal peptide" evidence="2">
    <location>
        <begin position="1"/>
        <end position="20"/>
    </location>
</feature>
<dbReference type="InterPro" id="IPR000719">
    <property type="entry name" value="Prot_kinase_dom"/>
</dbReference>
<protein>
    <recommendedName>
        <fullName evidence="3">Protein kinase domain-containing protein</fullName>
    </recommendedName>
</protein>
<name>A0A7S3NMY6_9STRA</name>
<dbReference type="SUPFAM" id="SSF56112">
    <property type="entry name" value="Protein kinase-like (PK-like)"/>
    <property type="match status" value="1"/>
</dbReference>
<dbReference type="GO" id="GO:0005524">
    <property type="term" value="F:ATP binding"/>
    <property type="evidence" value="ECO:0007669"/>
    <property type="project" value="InterPro"/>
</dbReference>
<evidence type="ECO:0000256" key="2">
    <source>
        <dbReference type="SAM" id="SignalP"/>
    </source>
</evidence>
<sequence>MKRLLCVLFVVRVCSYLSGSCRIKKRVKPKAIETEDEIKEREIVLESEDAYSWVEERREYLAIEADQRVPSGLRGIYQKSYTKKEGRNVKYMHLFHPQSSPIKYYDWTSSIQNDQVIIRLILELLESVSYLHTRGLPHLSLSANSVCINLEKPILQVIGAGAGPSLVATKRPFRVPETFDFNAPETTGATSAIIRSNLRALLLMDAWSVGILIVMLLTSRNQSPVRAKANWIRGFLDDRAAVAHKSRLLFDTNLGSFLRDDLGIASNGLVYRHGWLLQIVLGLLHLDPVDRMSVVRARDIAVTNLLRTATSIKKPFALERNTVSINNQNIGGKKTNKKLKTTLGEEQIDKNRQDAPPQKNELGRFGTTLNVSRSGEPFRSLEAMVNIIEAGGCSCLLQDRSDLSIPSDNQSNSIRKIIPYGEIIGFRNRGDGDRWDIIAPGIPLDHTSPTGLKDIGINNRLTVSGVLGVVLIKGGNHKIVVQLDDFRPASRAAVIADVYRFIDAYVAAKPGLTKARVRFLEYSGESESAPIKPSPSKSTRTNYGNNMQAQKKKDNIILSSRRQNQNPNPNPNPNNDDGAPDDENNNDEQSTSNINTKMKKQHLNGRVTSSTRSSRVITKKDGGNSLSS</sequence>
<dbReference type="GO" id="GO:0004672">
    <property type="term" value="F:protein kinase activity"/>
    <property type="evidence" value="ECO:0007669"/>
    <property type="project" value="InterPro"/>
</dbReference>
<feature type="region of interest" description="Disordered" evidence="1">
    <location>
        <begin position="523"/>
        <end position="628"/>
    </location>
</feature>
<dbReference type="AlphaFoldDB" id="A0A7S3NMY6"/>
<feature type="chain" id="PRO_5031510288" description="Protein kinase domain-containing protein" evidence="2">
    <location>
        <begin position="21"/>
        <end position="628"/>
    </location>
</feature>